<comment type="caution">
    <text evidence="3">The sequence shown here is derived from an EMBL/GenBank/DDBJ whole genome shotgun (WGS) entry which is preliminary data.</text>
</comment>
<feature type="domain" description="Protein kinase" evidence="2">
    <location>
        <begin position="1"/>
        <end position="125"/>
    </location>
</feature>
<organism evidence="3 4">
    <name type="scientific">Prorocentrum cordatum</name>
    <dbReference type="NCBI Taxonomy" id="2364126"/>
    <lineage>
        <taxon>Eukaryota</taxon>
        <taxon>Sar</taxon>
        <taxon>Alveolata</taxon>
        <taxon>Dinophyceae</taxon>
        <taxon>Prorocentrales</taxon>
        <taxon>Prorocentraceae</taxon>
        <taxon>Prorocentrum</taxon>
    </lineage>
</organism>
<feature type="transmembrane region" description="Helical" evidence="1">
    <location>
        <begin position="52"/>
        <end position="71"/>
    </location>
</feature>
<evidence type="ECO:0000313" key="3">
    <source>
        <dbReference type="EMBL" id="CAK0890785.1"/>
    </source>
</evidence>
<dbReference type="Pfam" id="PF00069">
    <property type="entry name" value="Pkinase"/>
    <property type="match status" value="1"/>
</dbReference>
<dbReference type="EMBL" id="CAUYUJ010019392">
    <property type="protein sequence ID" value="CAK0890785.1"/>
    <property type="molecule type" value="Genomic_DNA"/>
</dbReference>
<dbReference type="PANTHER" id="PTHR24347">
    <property type="entry name" value="SERINE/THREONINE-PROTEIN KINASE"/>
    <property type="match status" value="1"/>
</dbReference>
<evidence type="ECO:0000256" key="1">
    <source>
        <dbReference type="SAM" id="Phobius"/>
    </source>
</evidence>
<dbReference type="Gene3D" id="1.10.510.10">
    <property type="entry name" value="Transferase(Phosphotransferase) domain 1"/>
    <property type="match status" value="1"/>
</dbReference>
<keyword evidence="1" id="KW-1133">Transmembrane helix</keyword>
<dbReference type="PROSITE" id="PS50011">
    <property type="entry name" value="PROTEIN_KINASE_DOM"/>
    <property type="match status" value="1"/>
</dbReference>
<reference evidence="3" key="1">
    <citation type="submission" date="2023-10" db="EMBL/GenBank/DDBJ databases">
        <authorList>
            <person name="Chen Y."/>
            <person name="Shah S."/>
            <person name="Dougan E. K."/>
            <person name="Thang M."/>
            <person name="Chan C."/>
        </authorList>
    </citation>
    <scope>NUCLEOTIDE SEQUENCE [LARGE SCALE GENOMIC DNA]</scope>
</reference>
<name>A0ABN9WZP5_9DINO</name>
<keyword evidence="1" id="KW-0812">Transmembrane</keyword>
<protein>
    <recommendedName>
        <fullName evidence="2">Protein kinase domain-containing protein</fullName>
    </recommendedName>
</protein>
<dbReference type="InterPro" id="IPR000719">
    <property type="entry name" value="Prot_kinase_dom"/>
</dbReference>
<evidence type="ECO:0000259" key="2">
    <source>
        <dbReference type="PROSITE" id="PS50011"/>
    </source>
</evidence>
<dbReference type="InterPro" id="IPR011009">
    <property type="entry name" value="Kinase-like_dom_sf"/>
</dbReference>
<dbReference type="SMART" id="SM00220">
    <property type="entry name" value="S_TKc"/>
    <property type="match status" value="1"/>
</dbReference>
<dbReference type="SUPFAM" id="SSF56112">
    <property type="entry name" value="Protein kinase-like (PK-like)"/>
    <property type="match status" value="1"/>
</dbReference>
<proteinExistence type="predicted"/>
<sequence length="145" mass="16531">MRKRTDGDHLKLIDFGFSKVWQRNTKMDLSCGTLSYVAPEVLRQSYTSQCDLWSLGVIAFILLLGYMPFAGDEDRQKDHIKAGKYTKKPEKWAAISPNAFIEQLLVVDSSVRLTAEQDALEHRFITERKHNASQGVDPDVASELW</sequence>
<dbReference type="Proteomes" id="UP001189429">
    <property type="component" value="Unassembled WGS sequence"/>
</dbReference>
<evidence type="ECO:0000313" key="4">
    <source>
        <dbReference type="Proteomes" id="UP001189429"/>
    </source>
</evidence>
<keyword evidence="4" id="KW-1185">Reference proteome</keyword>
<accession>A0ABN9WZP5</accession>
<gene>
    <name evidence="3" type="ORF">PCOR1329_LOCUS70888</name>
</gene>
<keyword evidence="1" id="KW-0472">Membrane</keyword>